<feature type="compositionally biased region" description="Basic and acidic residues" evidence="3">
    <location>
        <begin position="1"/>
        <end position="10"/>
    </location>
</feature>
<dbReference type="CDD" id="cd02440">
    <property type="entry name" value="AdoMet_MTases"/>
    <property type="match status" value="1"/>
</dbReference>
<reference evidence="5" key="1">
    <citation type="submission" date="2020-04" db="EMBL/GenBank/DDBJ databases">
        <authorList>
            <person name="Zhang T."/>
        </authorList>
    </citation>
    <scope>NUCLEOTIDE SEQUENCE</scope>
    <source>
        <strain evidence="5">HKST-UBA01</strain>
    </source>
</reference>
<dbReference type="InterPro" id="IPR041698">
    <property type="entry name" value="Methyltransf_25"/>
</dbReference>
<evidence type="ECO:0000313" key="5">
    <source>
        <dbReference type="EMBL" id="MCA9726842.1"/>
    </source>
</evidence>
<dbReference type="PANTHER" id="PTHR43861">
    <property type="entry name" value="TRANS-ACONITATE 2-METHYLTRANSFERASE-RELATED"/>
    <property type="match status" value="1"/>
</dbReference>
<reference evidence="5" key="2">
    <citation type="journal article" date="2021" name="Microbiome">
        <title>Successional dynamics and alternative stable states in a saline activated sludge microbial community over 9 years.</title>
        <authorList>
            <person name="Wang Y."/>
            <person name="Ye J."/>
            <person name="Ju F."/>
            <person name="Liu L."/>
            <person name="Boyd J.A."/>
            <person name="Deng Y."/>
            <person name="Parks D.H."/>
            <person name="Jiang X."/>
            <person name="Yin X."/>
            <person name="Woodcroft B.J."/>
            <person name="Tyson G.W."/>
            <person name="Hugenholtz P."/>
            <person name="Polz M.F."/>
            <person name="Zhang T."/>
        </authorList>
    </citation>
    <scope>NUCLEOTIDE SEQUENCE</scope>
    <source>
        <strain evidence="5">HKST-UBA01</strain>
    </source>
</reference>
<evidence type="ECO:0000256" key="3">
    <source>
        <dbReference type="SAM" id="MobiDB-lite"/>
    </source>
</evidence>
<dbReference type="Gene3D" id="3.40.50.150">
    <property type="entry name" value="Vaccinia Virus protein VP39"/>
    <property type="match status" value="1"/>
</dbReference>
<comment type="caution">
    <text evidence="5">The sequence shown here is derived from an EMBL/GenBank/DDBJ whole genome shotgun (WGS) entry which is preliminary data.</text>
</comment>
<dbReference type="InterPro" id="IPR029063">
    <property type="entry name" value="SAM-dependent_MTases_sf"/>
</dbReference>
<evidence type="ECO:0000259" key="4">
    <source>
        <dbReference type="Pfam" id="PF13649"/>
    </source>
</evidence>
<gene>
    <name evidence="5" type="ORF">KC729_04105</name>
</gene>
<dbReference type="SUPFAM" id="SSF53335">
    <property type="entry name" value="S-adenosyl-L-methionine-dependent methyltransferases"/>
    <property type="match status" value="1"/>
</dbReference>
<name>A0A956LXJ2_UNCEI</name>
<keyword evidence="1 5" id="KW-0489">Methyltransferase</keyword>
<evidence type="ECO:0000313" key="6">
    <source>
        <dbReference type="Proteomes" id="UP000697710"/>
    </source>
</evidence>
<dbReference type="GO" id="GO:0032259">
    <property type="term" value="P:methylation"/>
    <property type="evidence" value="ECO:0007669"/>
    <property type="project" value="UniProtKB-KW"/>
</dbReference>
<feature type="region of interest" description="Disordered" evidence="3">
    <location>
        <begin position="1"/>
        <end position="40"/>
    </location>
</feature>
<dbReference type="EMBL" id="JAGQHR010000074">
    <property type="protein sequence ID" value="MCA9726842.1"/>
    <property type="molecule type" value="Genomic_DNA"/>
</dbReference>
<organism evidence="5 6">
    <name type="scientific">Eiseniibacteriota bacterium</name>
    <dbReference type="NCBI Taxonomy" id="2212470"/>
    <lineage>
        <taxon>Bacteria</taxon>
        <taxon>Candidatus Eiseniibacteriota</taxon>
    </lineage>
</organism>
<dbReference type="AlphaFoldDB" id="A0A956LXJ2"/>
<evidence type="ECO:0000256" key="2">
    <source>
        <dbReference type="ARBA" id="ARBA00022679"/>
    </source>
</evidence>
<proteinExistence type="predicted"/>
<evidence type="ECO:0000256" key="1">
    <source>
        <dbReference type="ARBA" id="ARBA00022603"/>
    </source>
</evidence>
<dbReference type="PANTHER" id="PTHR43861:SF1">
    <property type="entry name" value="TRANS-ACONITATE 2-METHYLTRANSFERASE"/>
    <property type="match status" value="1"/>
</dbReference>
<dbReference type="GO" id="GO:0008168">
    <property type="term" value="F:methyltransferase activity"/>
    <property type="evidence" value="ECO:0007669"/>
    <property type="project" value="UniProtKB-KW"/>
</dbReference>
<dbReference type="Proteomes" id="UP000697710">
    <property type="component" value="Unassembled WGS sequence"/>
</dbReference>
<feature type="domain" description="Methyltransferase" evidence="4">
    <location>
        <begin position="103"/>
        <end position="194"/>
    </location>
</feature>
<dbReference type="Pfam" id="PF13649">
    <property type="entry name" value="Methyltransf_25"/>
    <property type="match status" value="1"/>
</dbReference>
<keyword evidence="2" id="KW-0808">Transferase</keyword>
<protein>
    <submittedName>
        <fullName evidence="5">Class I SAM-dependent methyltransferase</fullName>
    </submittedName>
</protein>
<accession>A0A956LXJ2</accession>
<sequence>MPQKGDHVNVEETSPSKPAAAVPNRKSGGTGDRPDRSDTDSREALDALLGDQLEYYQARAGEYDQWFLREGRYDRGEELNQLWFEEVALVQAALARAHPGGRVLELACGTGLWTEQLLGRAVSLTAVDGSAKMLEEHRRRLDSSSIERIEADLFAWDPRTTYDLVFFGFWLSHVPPARLPDFLSLVRRALAPGGRFFFVDSRYHDASTARDHRLSDRETGIQERKLNDGRTYRIVKMFWSPEELTLQLRAAGLTARIEETPNFFVHATGGMA</sequence>